<organism evidence="2 3">
    <name type="scientific">Pseudomyxococcus hansupus</name>
    <dbReference type="NCBI Taxonomy" id="1297742"/>
    <lineage>
        <taxon>Bacteria</taxon>
        <taxon>Pseudomonadati</taxon>
        <taxon>Myxococcota</taxon>
        <taxon>Myxococcia</taxon>
        <taxon>Myxococcales</taxon>
        <taxon>Cystobacterineae</taxon>
        <taxon>Myxococcaceae</taxon>
        <taxon>Pseudomyxococcus</taxon>
    </lineage>
</organism>
<dbReference type="EMBL" id="CP012109">
    <property type="protein sequence ID" value="AKQ63520.1"/>
    <property type="molecule type" value="Genomic_DNA"/>
</dbReference>
<evidence type="ECO:0000313" key="2">
    <source>
        <dbReference type="EMBL" id="AKQ63520.1"/>
    </source>
</evidence>
<dbReference type="InterPro" id="IPR001673">
    <property type="entry name" value="S_mold_repeat"/>
</dbReference>
<feature type="region of interest" description="Disordered" evidence="1">
    <location>
        <begin position="795"/>
        <end position="817"/>
    </location>
</feature>
<dbReference type="Proteomes" id="UP000009026">
    <property type="component" value="Chromosome"/>
</dbReference>
<keyword evidence="3" id="KW-1185">Reference proteome</keyword>
<sequence length="817" mass="83624">MALVLAVAGCQPEGSGTGGSRQGFRPRDSVVDFGRVLEGSQARRGVSLLATGRAGVTVVAAVDGPFAVVAPEVGVPGSGVADVEVVFTAGHGVAEGTLVLEGAGVTESVRLLGTGVRPSPCPERPCSTFHFDVASGACVETPLEEGAACTAESRCEVDGRCNSGACVGEPRTCDDNNPCTVDACSPTRGCVTTQVACPAPRNPCEVGVCDRDKGCTSVNVDDFVPCGPVSCQTARLCLRGTCREMPPPEGFVCAPATACQDEGRCRAGACERPEPAELEPAFRQVLEGAPVAEDGGPVVLVDGDAVFTSVCGGDAGCQLVAYTGSGLLRYASVYPDGGARTLIAASDAGVVVRAAEGLEGYAHRGAGERLWEATWGALGADAGTWAGGPGTGHVALTETGDVLAYVSWGAAVADAGVASTESARLVWLAGREDAGTLLGASPVEAWNGEARLALGADGAAYVYTGDGRLRRVESVDAGVPQQIRGRVLTELGAAASTHEASVIASEREHLRPWASREAAREGVRPRIDMGAHVASAIALSREHLRSWASREAERGRVRPRSDMGAQGMLVAPSDARAAESVGTRARGDAEALGALTETELSLTSLLDGGVPDGGAALAVANGVLLVGGSAFVHPDAGALTSVDWTSGTGTSAPLMEPALMSSGGTTAYLFARACERTDGVPCTADEERVVLRAVEAGTGHTAWEVDALPDESLPGTVYEAALLQGNVVGVLADAESSEGRQSWLQFFSRGERVGMCPLPAQPRVVGAAFAGASLYVVLERDGAWTLESYGLGPEMRVDDRGWPQRHGGPGGARRESP</sequence>
<dbReference type="InterPro" id="IPR052846">
    <property type="entry name" value="ECM-enzyme_regulator"/>
</dbReference>
<dbReference type="PATRIC" id="fig|1297742.4.peg.438"/>
<evidence type="ECO:0000256" key="1">
    <source>
        <dbReference type="SAM" id="MobiDB-lite"/>
    </source>
</evidence>
<protein>
    <submittedName>
        <fullName evidence="2">Putative lipoprotein</fullName>
    </submittedName>
</protein>
<dbReference type="STRING" id="1297742.A176_000432"/>
<name>A0A0H4WQD6_9BACT</name>
<dbReference type="PANTHER" id="PTHR31797">
    <property type="entry name" value="EXTRACELLULAR MATRIX PROTEIN A-RELATED"/>
    <property type="match status" value="1"/>
</dbReference>
<gene>
    <name evidence="2" type="ORF">A176_000432</name>
</gene>
<keyword evidence="2" id="KW-0449">Lipoprotein</keyword>
<proteinExistence type="predicted"/>
<dbReference type="PANTHER" id="PTHR31797:SF6">
    <property type="entry name" value="CHITIN-BINDING TYPE-2 DOMAIN-CONTAINING PROTEIN"/>
    <property type="match status" value="1"/>
</dbReference>
<accession>A0A0H4WQD6</accession>
<dbReference type="KEGG" id="mym:A176_000432"/>
<dbReference type="Pfam" id="PF00526">
    <property type="entry name" value="Dicty_CTDC"/>
    <property type="match status" value="1"/>
</dbReference>
<evidence type="ECO:0000313" key="3">
    <source>
        <dbReference type="Proteomes" id="UP000009026"/>
    </source>
</evidence>
<reference evidence="2 3" key="1">
    <citation type="journal article" date="2016" name="PLoS ONE">
        <title>Complete Genome Sequence and Comparative Genomics of a Novel Myxobacterium Myxococcus hansupus.</title>
        <authorList>
            <person name="Sharma G."/>
            <person name="Narwani T."/>
            <person name="Subramanian S."/>
        </authorList>
    </citation>
    <scope>NUCLEOTIDE SEQUENCE [LARGE SCALE GENOMIC DNA]</scope>
    <source>
        <strain evidence="3">mixupus</strain>
    </source>
</reference>
<dbReference type="AlphaFoldDB" id="A0A0H4WQD6"/>